<keyword evidence="11" id="KW-0963">Cytoplasm</keyword>
<evidence type="ECO:0000256" key="11">
    <source>
        <dbReference type="HAMAP-Rule" id="MF_00109"/>
    </source>
</evidence>
<sequence>MVTHSIYLIGLMGAGKTTVGRTLAQRLGLRFIDSDHEIEREQGCPISTLFSRLGEAGFRDIEARAIDALTQLEGIVLATGGGAVLRPENRKALHERGTVVYLRATPDDLAHRLRNDRNRPLLQQGDARAKLHELFRVRDPLYRETAHFVMDTGRPSPALLTNMVQMQLELAGVLSAADRRD</sequence>
<feature type="binding site" evidence="11">
    <location>
        <position position="17"/>
    </location>
    <ligand>
        <name>Mg(2+)</name>
        <dbReference type="ChEBI" id="CHEBI:18420"/>
    </ligand>
</feature>
<dbReference type="PANTHER" id="PTHR21087:SF16">
    <property type="entry name" value="SHIKIMATE KINASE 1, CHLOROPLASTIC"/>
    <property type="match status" value="1"/>
</dbReference>
<dbReference type="GO" id="GO:0000287">
    <property type="term" value="F:magnesium ion binding"/>
    <property type="evidence" value="ECO:0007669"/>
    <property type="project" value="UniProtKB-UniRule"/>
</dbReference>
<dbReference type="KEGG" id="tin:Tint_0667"/>
<dbReference type="EC" id="2.7.1.71" evidence="3 11"/>
<evidence type="ECO:0000256" key="6">
    <source>
        <dbReference type="ARBA" id="ARBA00022741"/>
    </source>
</evidence>
<comment type="pathway">
    <text evidence="1 11">Metabolic intermediate biosynthesis; chorismate biosynthesis; chorismate from D-erythrose 4-phosphate and phosphoenolpyruvate: step 5/7.</text>
</comment>
<evidence type="ECO:0000256" key="9">
    <source>
        <dbReference type="ARBA" id="ARBA00023141"/>
    </source>
</evidence>
<feature type="binding site" evidence="11">
    <location>
        <position position="81"/>
    </location>
    <ligand>
        <name>substrate</name>
    </ligand>
</feature>
<evidence type="ECO:0000256" key="3">
    <source>
        <dbReference type="ARBA" id="ARBA00012154"/>
    </source>
</evidence>
<dbReference type="CDD" id="cd00464">
    <property type="entry name" value="SK"/>
    <property type="match status" value="1"/>
</dbReference>
<dbReference type="BioCyc" id="TINT75379:TINT_RS03335-MONOMER"/>
<keyword evidence="8 11" id="KW-0067">ATP-binding</keyword>
<keyword evidence="11" id="KW-0479">Metal-binding</keyword>
<accession>D5X6D9</accession>
<dbReference type="PANTHER" id="PTHR21087">
    <property type="entry name" value="SHIKIMATE KINASE"/>
    <property type="match status" value="1"/>
</dbReference>
<dbReference type="PRINTS" id="PR01100">
    <property type="entry name" value="SHIKIMTKNASE"/>
</dbReference>
<dbReference type="UniPathway" id="UPA00053">
    <property type="reaction ID" value="UER00088"/>
</dbReference>
<evidence type="ECO:0000313" key="12">
    <source>
        <dbReference type="EMBL" id="ADG30066.1"/>
    </source>
</evidence>
<dbReference type="GO" id="GO:0005524">
    <property type="term" value="F:ATP binding"/>
    <property type="evidence" value="ECO:0007669"/>
    <property type="project" value="UniProtKB-UniRule"/>
</dbReference>
<feature type="binding site" evidence="11">
    <location>
        <position position="138"/>
    </location>
    <ligand>
        <name>substrate</name>
    </ligand>
</feature>
<dbReference type="Pfam" id="PF01202">
    <property type="entry name" value="SKI"/>
    <property type="match status" value="1"/>
</dbReference>
<name>D5X6D9_THIK1</name>
<dbReference type="GO" id="GO:0008652">
    <property type="term" value="P:amino acid biosynthetic process"/>
    <property type="evidence" value="ECO:0007669"/>
    <property type="project" value="UniProtKB-KW"/>
</dbReference>
<keyword evidence="6 11" id="KW-0547">Nucleotide-binding</keyword>
<comment type="function">
    <text evidence="11">Catalyzes the specific phosphorylation of the 3-hydroxyl group of shikimic acid using ATP as a cosubstrate.</text>
</comment>
<comment type="caution">
    <text evidence="11">Lacks conserved residue(s) required for the propagation of feature annotation.</text>
</comment>
<dbReference type="HAMAP" id="MF_00109">
    <property type="entry name" value="Shikimate_kinase"/>
    <property type="match status" value="1"/>
</dbReference>
<dbReference type="HOGENOM" id="CLU_057607_2_2_4"/>
<gene>
    <name evidence="11" type="primary">aroK</name>
    <name evidence="12" type="ordered locus">Tint_0667</name>
</gene>
<dbReference type="PROSITE" id="PS01128">
    <property type="entry name" value="SHIKIMATE_KINASE"/>
    <property type="match status" value="1"/>
</dbReference>
<keyword evidence="11" id="KW-0460">Magnesium</keyword>
<comment type="similarity">
    <text evidence="2 11">Belongs to the shikimate kinase family.</text>
</comment>
<feature type="binding site" evidence="11">
    <location>
        <begin position="13"/>
        <end position="18"/>
    </location>
    <ligand>
        <name>ATP</name>
        <dbReference type="ChEBI" id="CHEBI:30616"/>
    </ligand>
</feature>
<dbReference type="GO" id="GO:0005829">
    <property type="term" value="C:cytosol"/>
    <property type="evidence" value="ECO:0007669"/>
    <property type="project" value="TreeGrafter"/>
</dbReference>
<feature type="binding site" evidence="11">
    <location>
        <position position="119"/>
    </location>
    <ligand>
        <name>ATP</name>
        <dbReference type="ChEBI" id="CHEBI:30616"/>
    </ligand>
</feature>
<proteinExistence type="inferred from homology"/>
<protein>
    <recommendedName>
        <fullName evidence="3 11">Shikimate kinase</fullName>
        <shortName evidence="11">SK</shortName>
        <ecNumber evidence="3 11">2.7.1.71</ecNumber>
    </recommendedName>
</protein>
<feature type="binding site" evidence="11">
    <location>
        <position position="59"/>
    </location>
    <ligand>
        <name>substrate</name>
    </ligand>
</feature>
<comment type="catalytic activity">
    <reaction evidence="10 11">
        <text>shikimate + ATP = 3-phosphoshikimate + ADP + H(+)</text>
        <dbReference type="Rhea" id="RHEA:13121"/>
        <dbReference type="ChEBI" id="CHEBI:15378"/>
        <dbReference type="ChEBI" id="CHEBI:30616"/>
        <dbReference type="ChEBI" id="CHEBI:36208"/>
        <dbReference type="ChEBI" id="CHEBI:145989"/>
        <dbReference type="ChEBI" id="CHEBI:456216"/>
        <dbReference type="EC" id="2.7.1.71"/>
    </reaction>
</comment>
<dbReference type="InterPro" id="IPR031322">
    <property type="entry name" value="Shikimate/glucono_kinase"/>
</dbReference>
<feature type="binding site" evidence="11">
    <location>
        <position position="35"/>
    </location>
    <ligand>
        <name>substrate</name>
    </ligand>
</feature>
<evidence type="ECO:0000256" key="4">
    <source>
        <dbReference type="ARBA" id="ARBA00022605"/>
    </source>
</evidence>
<comment type="cofactor">
    <cofactor evidence="11">
        <name>Mg(2+)</name>
        <dbReference type="ChEBI" id="CHEBI:18420"/>
    </cofactor>
    <text evidence="11">Binds 1 Mg(2+) ion per subunit.</text>
</comment>
<dbReference type="InterPro" id="IPR023000">
    <property type="entry name" value="Shikimate_kinase_CS"/>
</dbReference>
<evidence type="ECO:0000256" key="5">
    <source>
        <dbReference type="ARBA" id="ARBA00022679"/>
    </source>
</evidence>
<keyword evidence="9 11" id="KW-0057">Aromatic amino acid biosynthesis</keyword>
<organism evidence="12">
    <name type="scientific">Thiomonas intermedia (strain K12)</name>
    <name type="common">Thiobacillus intermedius</name>
    <dbReference type="NCBI Taxonomy" id="75379"/>
    <lineage>
        <taxon>Bacteria</taxon>
        <taxon>Pseudomonadati</taxon>
        <taxon>Pseudomonadota</taxon>
        <taxon>Betaproteobacteria</taxon>
        <taxon>Burkholderiales</taxon>
        <taxon>Thiomonas</taxon>
    </lineage>
</organism>
<dbReference type="GO" id="GO:0004765">
    <property type="term" value="F:shikimate kinase activity"/>
    <property type="evidence" value="ECO:0007669"/>
    <property type="project" value="UniProtKB-UniRule"/>
</dbReference>
<dbReference type="Gene3D" id="3.40.50.300">
    <property type="entry name" value="P-loop containing nucleotide triphosphate hydrolases"/>
    <property type="match status" value="1"/>
</dbReference>
<evidence type="ECO:0000256" key="2">
    <source>
        <dbReference type="ARBA" id="ARBA00006997"/>
    </source>
</evidence>
<keyword evidence="4 11" id="KW-0028">Amino-acid biosynthesis</keyword>
<comment type="subcellular location">
    <subcellularLocation>
        <location evidence="11">Cytoplasm</location>
    </subcellularLocation>
</comment>
<dbReference type="eggNOG" id="COG0703">
    <property type="taxonomic scope" value="Bacteria"/>
</dbReference>
<dbReference type="GO" id="GO:0009423">
    <property type="term" value="P:chorismate biosynthetic process"/>
    <property type="evidence" value="ECO:0007669"/>
    <property type="project" value="UniProtKB-UniRule"/>
</dbReference>
<evidence type="ECO:0000256" key="7">
    <source>
        <dbReference type="ARBA" id="ARBA00022777"/>
    </source>
</evidence>
<dbReference type="STRING" id="75379.Tint_0667"/>
<dbReference type="AlphaFoldDB" id="D5X6D9"/>
<reference evidence="12" key="1">
    <citation type="submission" date="2010-04" db="EMBL/GenBank/DDBJ databases">
        <title>Complete sequence of Thiomonas intermedia K12.</title>
        <authorList>
            <consortium name="US DOE Joint Genome Institute"/>
            <person name="Lucas S."/>
            <person name="Copeland A."/>
            <person name="Lapidus A."/>
            <person name="Cheng J.-F."/>
            <person name="Bruce D."/>
            <person name="Goodwin L."/>
            <person name="Pitluck S."/>
            <person name="Davenport K."/>
            <person name="Detter J.C."/>
            <person name="Han C."/>
            <person name="Tapia R."/>
            <person name="Land M."/>
            <person name="Hauser L."/>
            <person name="Kyrpides N."/>
            <person name="Ovchinnikova G."/>
            <person name="Kerfeld C.A."/>
            <person name="Cannon G.C."/>
            <person name="Heinhorst S."/>
            <person name="Woyke T."/>
        </authorList>
    </citation>
    <scope>NUCLEOTIDE SEQUENCE [LARGE SCALE GENOMIC DNA]</scope>
    <source>
        <strain evidence="12">K12</strain>
    </source>
</reference>
<dbReference type="InterPro" id="IPR027417">
    <property type="entry name" value="P-loop_NTPase"/>
</dbReference>
<evidence type="ECO:0000256" key="1">
    <source>
        <dbReference type="ARBA" id="ARBA00004842"/>
    </source>
</evidence>
<dbReference type="EMBL" id="CP002021">
    <property type="protein sequence ID" value="ADG30066.1"/>
    <property type="molecule type" value="Genomic_DNA"/>
</dbReference>
<evidence type="ECO:0000256" key="10">
    <source>
        <dbReference type="ARBA" id="ARBA00048567"/>
    </source>
</evidence>
<comment type="subunit">
    <text evidence="11">Monomer.</text>
</comment>
<dbReference type="GO" id="GO:0009073">
    <property type="term" value="P:aromatic amino acid family biosynthetic process"/>
    <property type="evidence" value="ECO:0007669"/>
    <property type="project" value="UniProtKB-KW"/>
</dbReference>
<dbReference type="SUPFAM" id="SSF52540">
    <property type="entry name" value="P-loop containing nucleoside triphosphate hydrolases"/>
    <property type="match status" value="1"/>
</dbReference>
<keyword evidence="5 11" id="KW-0808">Transferase</keyword>
<dbReference type="InterPro" id="IPR000623">
    <property type="entry name" value="Shikimate_kinase/TSH1"/>
</dbReference>
<evidence type="ECO:0000256" key="8">
    <source>
        <dbReference type="ARBA" id="ARBA00022840"/>
    </source>
</evidence>
<keyword evidence="7 11" id="KW-0418">Kinase</keyword>